<evidence type="ECO:0000313" key="8">
    <source>
        <dbReference type="Proteomes" id="UP000866496"/>
    </source>
</evidence>
<name>A0AAN5PHV7_LEGPN</name>
<evidence type="ECO:0000256" key="2">
    <source>
        <dbReference type="ARBA" id="ARBA00022692"/>
    </source>
</evidence>
<feature type="transmembrane region" description="Helical" evidence="5">
    <location>
        <begin position="20"/>
        <end position="47"/>
    </location>
</feature>
<evidence type="ECO:0000256" key="5">
    <source>
        <dbReference type="SAM" id="Phobius"/>
    </source>
</evidence>
<keyword evidence="3 5" id="KW-1133">Transmembrane helix</keyword>
<dbReference type="PANTHER" id="PTHR42770:SF7">
    <property type="entry name" value="MEMBRANE PROTEIN"/>
    <property type="match status" value="1"/>
</dbReference>
<evidence type="ECO:0000313" key="7">
    <source>
        <dbReference type="EMBL" id="HAU1881235.1"/>
    </source>
</evidence>
<feature type="transmembrane region" description="Helical" evidence="5">
    <location>
        <begin position="96"/>
        <end position="122"/>
    </location>
</feature>
<dbReference type="Pfam" id="PF00324">
    <property type="entry name" value="AA_permease"/>
    <property type="match status" value="1"/>
</dbReference>
<reference evidence="7" key="2">
    <citation type="submission" date="2019-10" db="EMBL/GenBank/DDBJ databases">
        <authorList>
            <consortium name="NCBI Pathogen Detection Project"/>
        </authorList>
    </citation>
    <scope>NUCLEOTIDE SEQUENCE</scope>
    <source>
        <strain evidence="7">AZ00058701</strain>
    </source>
</reference>
<feature type="non-terminal residue" evidence="7">
    <location>
        <position position="167"/>
    </location>
</feature>
<gene>
    <name evidence="7" type="ORF">JBJ86_13410</name>
</gene>
<proteinExistence type="predicted"/>
<comment type="subcellular location">
    <subcellularLocation>
        <location evidence="1">Membrane</location>
        <topology evidence="1">Multi-pass membrane protein</topology>
    </subcellularLocation>
</comment>
<feature type="domain" description="Amino acid permease/ SLC12A" evidence="6">
    <location>
        <begin position="25"/>
        <end position="150"/>
    </location>
</feature>
<keyword evidence="4 5" id="KW-0472">Membrane</keyword>
<evidence type="ECO:0000259" key="6">
    <source>
        <dbReference type="Pfam" id="PF00324"/>
    </source>
</evidence>
<protein>
    <submittedName>
        <fullName evidence="7">Amino acid permease</fullName>
    </submittedName>
</protein>
<feature type="transmembrane region" description="Helical" evidence="5">
    <location>
        <begin position="53"/>
        <end position="75"/>
    </location>
</feature>
<dbReference type="InterPro" id="IPR004841">
    <property type="entry name" value="AA-permease/SLC12A_dom"/>
</dbReference>
<dbReference type="AlphaFoldDB" id="A0AAN5PHV7"/>
<feature type="transmembrane region" description="Helical" evidence="5">
    <location>
        <begin position="134"/>
        <end position="153"/>
    </location>
</feature>
<organism evidence="7 8">
    <name type="scientific">Legionella pneumophila</name>
    <dbReference type="NCBI Taxonomy" id="446"/>
    <lineage>
        <taxon>Bacteria</taxon>
        <taxon>Pseudomonadati</taxon>
        <taxon>Pseudomonadota</taxon>
        <taxon>Gammaproteobacteria</taxon>
        <taxon>Legionellales</taxon>
        <taxon>Legionellaceae</taxon>
        <taxon>Legionella</taxon>
    </lineage>
</organism>
<sequence length="167" mass="17280">MIGNKTMDMDIKHKPLKRELSLFGATMMGLGSIVGTGVFVSIGIAAGVTGPSVILAIALAALVATCNAFSSAQLAANHAVSGGTYEYGYRYLHPAFGFTAGWMFLCAKSASAATAALGFAGYFIHLSGLETVPVIPIALAVSITLILLVLSGLRRTNTVNIIIVMIT</sequence>
<reference evidence="7" key="1">
    <citation type="journal article" date="2018" name="Genome Biol.">
        <title>SKESA: strategic k-mer extension for scrupulous assemblies.</title>
        <authorList>
            <person name="Souvorov A."/>
            <person name="Agarwala R."/>
            <person name="Lipman D.J."/>
        </authorList>
    </citation>
    <scope>NUCLEOTIDE SEQUENCE</scope>
    <source>
        <strain evidence="7">AZ00058701</strain>
    </source>
</reference>
<keyword evidence="2 5" id="KW-0812">Transmembrane</keyword>
<dbReference type="GO" id="GO:0055085">
    <property type="term" value="P:transmembrane transport"/>
    <property type="evidence" value="ECO:0007669"/>
    <property type="project" value="InterPro"/>
</dbReference>
<dbReference type="Gene3D" id="1.20.1740.10">
    <property type="entry name" value="Amino acid/polyamine transporter I"/>
    <property type="match status" value="1"/>
</dbReference>
<dbReference type="PANTHER" id="PTHR42770">
    <property type="entry name" value="AMINO ACID TRANSPORTER-RELATED"/>
    <property type="match status" value="1"/>
</dbReference>
<evidence type="ECO:0000256" key="4">
    <source>
        <dbReference type="ARBA" id="ARBA00023136"/>
    </source>
</evidence>
<evidence type="ECO:0000256" key="1">
    <source>
        <dbReference type="ARBA" id="ARBA00004141"/>
    </source>
</evidence>
<comment type="caution">
    <text evidence="7">The sequence shown here is derived from an EMBL/GenBank/DDBJ whole genome shotgun (WGS) entry which is preliminary data.</text>
</comment>
<accession>A0AAN5PHV7</accession>
<dbReference type="EMBL" id="DACWHX010000019">
    <property type="protein sequence ID" value="HAU1881235.1"/>
    <property type="molecule type" value="Genomic_DNA"/>
</dbReference>
<evidence type="ECO:0000256" key="3">
    <source>
        <dbReference type="ARBA" id="ARBA00022989"/>
    </source>
</evidence>
<dbReference type="InterPro" id="IPR050367">
    <property type="entry name" value="APC_superfamily"/>
</dbReference>
<dbReference type="GO" id="GO:0016020">
    <property type="term" value="C:membrane"/>
    <property type="evidence" value="ECO:0007669"/>
    <property type="project" value="UniProtKB-SubCell"/>
</dbReference>
<dbReference type="Proteomes" id="UP000866496">
    <property type="component" value="Unassembled WGS sequence"/>
</dbReference>